<dbReference type="EMBL" id="LRPC01000028">
    <property type="protein sequence ID" value="KYG73369.1"/>
    <property type="molecule type" value="Genomic_DNA"/>
</dbReference>
<name>A0A150X3S2_9BACT</name>
<dbReference type="OrthoDB" id="158614at2"/>
<proteinExistence type="predicted"/>
<dbReference type="InterPro" id="IPR045990">
    <property type="entry name" value="DUF5946"/>
</dbReference>
<dbReference type="AlphaFoldDB" id="A0A150X3S2"/>
<evidence type="ECO:0000313" key="2">
    <source>
        <dbReference type="Proteomes" id="UP000075606"/>
    </source>
</evidence>
<dbReference type="STRING" id="333140.AWW68_11730"/>
<protein>
    <submittedName>
        <fullName evidence="1">Uncharacterized protein</fullName>
    </submittedName>
</protein>
<dbReference type="RefSeq" id="WP_068221609.1">
    <property type="nucleotide sequence ID" value="NZ_LRPC01000028.1"/>
</dbReference>
<dbReference type="Pfam" id="PF19371">
    <property type="entry name" value="DUF5946"/>
    <property type="match status" value="1"/>
</dbReference>
<organism evidence="1 2">
    <name type="scientific">Roseivirga spongicola</name>
    <dbReference type="NCBI Taxonomy" id="333140"/>
    <lineage>
        <taxon>Bacteria</taxon>
        <taxon>Pseudomonadati</taxon>
        <taxon>Bacteroidota</taxon>
        <taxon>Cytophagia</taxon>
        <taxon>Cytophagales</taxon>
        <taxon>Roseivirgaceae</taxon>
        <taxon>Roseivirga</taxon>
    </lineage>
</organism>
<gene>
    <name evidence="1" type="ORF">AWW68_11730</name>
</gene>
<accession>A0A150X3S2</accession>
<keyword evidence="2" id="KW-1185">Reference proteome</keyword>
<evidence type="ECO:0000313" key="1">
    <source>
        <dbReference type="EMBL" id="KYG73369.1"/>
    </source>
</evidence>
<reference evidence="1 2" key="1">
    <citation type="submission" date="2016-01" db="EMBL/GenBank/DDBJ databases">
        <title>Genome sequencing of Roseivirga spongicola UST030701-084.</title>
        <authorList>
            <person name="Selvaratnam C."/>
            <person name="Thevarajoo S."/>
            <person name="Goh K.M."/>
            <person name="Ee R."/>
            <person name="Chan K.-G."/>
            <person name="Chong C.S."/>
        </authorList>
    </citation>
    <scope>NUCLEOTIDE SEQUENCE [LARGE SCALE GENOMIC DNA]</scope>
    <source>
        <strain evidence="1 2">UST030701-084</strain>
    </source>
</reference>
<dbReference type="Proteomes" id="UP000075606">
    <property type="component" value="Unassembled WGS sequence"/>
</dbReference>
<comment type="caution">
    <text evidence="1">The sequence shown here is derived from an EMBL/GenBank/DDBJ whole genome shotgun (WGS) entry which is preliminary data.</text>
</comment>
<sequence>METKTEFQLFHELSFYSLAHPNKEYFIHQHVVGAYAVQHLNPETKIIKSVYGLLGLCLFLEYGFTGKEVQNVHVSLSSDKSDWPKIQYAVEPLDFSIQSIMNASEGKERDQKIREWCEEVWKTHKVNQQPIREWLIKRKVIFS</sequence>